<accession>A0A1F7SML8</accession>
<dbReference type="InterPro" id="IPR001845">
    <property type="entry name" value="HTH_ArsR_DNA-bd_dom"/>
</dbReference>
<dbReference type="EMBL" id="MGDI01000011">
    <property type="protein sequence ID" value="OGL54478.1"/>
    <property type="molecule type" value="Genomic_DNA"/>
</dbReference>
<dbReference type="InterPro" id="IPR036390">
    <property type="entry name" value="WH_DNA-bd_sf"/>
</dbReference>
<evidence type="ECO:0000313" key="3">
    <source>
        <dbReference type="Proteomes" id="UP000178082"/>
    </source>
</evidence>
<dbReference type="AlphaFoldDB" id="A0A1F7SML8"/>
<dbReference type="SUPFAM" id="SSF81301">
    <property type="entry name" value="Nucleotidyltransferase"/>
    <property type="match status" value="1"/>
</dbReference>
<dbReference type="CDD" id="cd05403">
    <property type="entry name" value="NT_KNTase_like"/>
    <property type="match status" value="1"/>
</dbReference>
<dbReference type="GO" id="GO:0016779">
    <property type="term" value="F:nucleotidyltransferase activity"/>
    <property type="evidence" value="ECO:0007669"/>
    <property type="project" value="InterPro"/>
</dbReference>
<dbReference type="Gene3D" id="3.30.460.10">
    <property type="entry name" value="Beta Polymerase, domain 2"/>
    <property type="match status" value="1"/>
</dbReference>
<dbReference type="PANTHER" id="PTHR33933">
    <property type="entry name" value="NUCLEOTIDYLTRANSFERASE"/>
    <property type="match status" value="1"/>
</dbReference>
<dbReference type="PROSITE" id="PS50987">
    <property type="entry name" value="HTH_ARSR_2"/>
    <property type="match status" value="1"/>
</dbReference>
<reference evidence="2 3" key="1">
    <citation type="journal article" date="2016" name="Nat. Commun.">
        <title>Thousands of microbial genomes shed light on interconnected biogeochemical processes in an aquifer system.</title>
        <authorList>
            <person name="Anantharaman K."/>
            <person name="Brown C.T."/>
            <person name="Hug L.A."/>
            <person name="Sharon I."/>
            <person name="Castelle C.J."/>
            <person name="Probst A.J."/>
            <person name="Thomas B.C."/>
            <person name="Singh A."/>
            <person name="Wilkins M.J."/>
            <person name="Karaoz U."/>
            <person name="Brodie E.L."/>
            <person name="Williams K.H."/>
            <person name="Hubbard S.S."/>
            <person name="Banfield J.F."/>
        </authorList>
    </citation>
    <scope>NUCLEOTIDE SEQUENCE [LARGE SCALE GENOMIC DNA]</scope>
</reference>
<dbReference type="InterPro" id="IPR002934">
    <property type="entry name" value="Polymerase_NTP_transf_dom"/>
</dbReference>
<sequence>MKYHISILDILNSKVKVKIIKFLLGHDASMSEREIASVLKVSHMSINRTLRELSELNFVNFITVGKAHLWKVNRRSYAFQVLSKLVKGVSEIKLPLEDLKKTILKTLPKTLIKKVILFGSLVNGSERPDSDIDIFILVRNEKDKQKLEVYLEKLSTMCLELYGNRLAPYILTEKEIKQRKKLKIISEVENGMQIFPEEKSFNYA</sequence>
<proteinExistence type="predicted"/>
<dbReference type="Pfam" id="PF01909">
    <property type="entry name" value="NTP_transf_2"/>
    <property type="match status" value="1"/>
</dbReference>
<dbReference type="InterPro" id="IPR036388">
    <property type="entry name" value="WH-like_DNA-bd_sf"/>
</dbReference>
<dbReference type="Proteomes" id="UP000178082">
    <property type="component" value="Unassembled WGS sequence"/>
</dbReference>
<feature type="domain" description="HTH arsR-type" evidence="1">
    <location>
        <begin position="1"/>
        <end position="93"/>
    </location>
</feature>
<dbReference type="GO" id="GO:0003700">
    <property type="term" value="F:DNA-binding transcription factor activity"/>
    <property type="evidence" value="ECO:0007669"/>
    <property type="project" value="InterPro"/>
</dbReference>
<protein>
    <recommendedName>
        <fullName evidence="1">HTH arsR-type domain-containing protein</fullName>
    </recommendedName>
</protein>
<dbReference type="InterPro" id="IPR043519">
    <property type="entry name" value="NT_sf"/>
</dbReference>
<name>A0A1F7SML8_9BACT</name>
<dbReference type="SUPFAM" id="SSF46785">
    <property type="entry name" value="Winged helix' DNA-binding domain"/>
    <property type="match status" value="1"/>
</dbReference>
<evidence type="ECO:0000313" key="2">
    <source>
        <dbReference type="EMBL" id="OGL54478.1"/>
    </source>
</evidence>
<dbReference type="PANTHER" id="PTHR33933:SF1">
    <property type="entry name" value="PROTEIN ADENYLYLTRANSFERASE MNTA-RELATED"/>
    <property type="match status" value="1"/>
</dbReference>
<dbReference type="Gene3D" id="1.10.10.10">
    <property type="entry name" value="Winged helix-like DNA-binding domain superfamily/Winged helix DNA-binding domain"/>
    <property type="match status" value="1"/>
</dbReference>
<gene>
    <name evidence="2" type="ORF">A3G31_09955</name>
</gene>
<dbReference type="InterPro" id="IPR052548">
    <property type="entry name" value="Type_VII_TA_antitoxin"/>
</dbReference>
<organism evidence="2 3">
    <name type="scientific">Candidatus Schekmanbacteria bacterium RIFCSPLOWO2_12_FULL_38_15</name>
    <dbReference type="NCBI Taxonomy" id="1817883"/>
    <lineage>
        <taxon>Bacteria</taxon>
        <taxon>Candidatus Schekmaniibacteriota</taxon>
    </lineage>
</organism>
<comment type="caution">
    <text evidence="2">The sequence shown here is derived from an EMBL/GenBank/DDBJ whole genome shotgun (WGS) entry which is preliminary data.</text>
</comment>
<evidence type="ECO:0000259" key="1">
    <source>
        <dbReference type="PROSITE" id="PS50987"/>
    </source>
</evidence>